<dbReference type="PANTHER" id="PTHR33048">
    <property type="entry name" value="PTH11-LIKE INTEGRAL MEMBRANE PROTEIN (AFU_ORTHOLOGUE AFUA_5G11245)"/>
    <property type="match status" value="1"/>
</dbReference>
<dbReference type="KEGG" id="mbe:MBM_00005"/>
<dbReference type="OrthoDB" id="444631at2759"/>
<feature type="domain" description="Rhodopsin" evidence="7">
    <location>
        <begin position="44"/>
        <end position="289"/>
    </location>
</feature>
<feature type="transmembrane region" description="Helical" evidence="6">
    <location>
        <begin position="223"/>
        <end position="242"/>
    </location>
</feature>
<keyword evidence="4 6" id="KW-0472">Membrane</keyword>
<evidence type="ECO:0000256" key="1">
    <source>
        <dbReference type="ARBA" id="ARBA00004141"/>
    </source>
</evidence>
<name>K1X714_MARBU</name>
<feature type="transmembrane region" description="Helical" evidence="6">
    <location>
        <begin position="143"/>
        <end position="170"/>
    </location>
</feature>
<reference evidence="8 9" key="1">
    <citation type="journal article" date="2012" name="BMC Genomics">
        <title>Sequencing the genome of Marssonina brunnea reveals fungus-poplar co-evolution.</title>
        <authorList>
            <person name="Zhu S."/>
            <person name="Cao Y.-Z."/>
            <person name="Jiang C."/>
            <person name="Tan B.-Y."/>
            <person name="Wang Z."/>
            <person name="Feng S."/>
            <person name="Zhang L."/>
            <person name="Su X.-H."/>
            <person name="Brejova B."/>
            <person name="Vinar T."/>
            <person name="Xu M."/>
            <person name="Wang M.-X."/>
            <person name="Zhang S.-G."/>
            <person name="Huang M.-R."/>
            <person name="Wu R."/>
            <person name="Zhou Y."/>
        </authorList>
    </citation>
    <scope>NUCLEOTIDE SEQUENCE [LARGE SCALE GENOMIC DNA]</scope>
    <source>
        <strain evidence="8 9">MB_m1</strain>
    </source>
</reference>
<dbReference type="InterPro" id="IPR049326">
    <property type="entry name" value="Rhodopsin_dom_fungi"/>
</dbReference>
<evidence type="ECO:0000256" key="2">
    <source>
        <dbReference type="ARBA" id="ARBA00022692"/>
    </source>
</evidence>
<evidence type="ECO:0000259" key="7">
    <source>
        <dbReference type="Pfam" id="PF20684"/>
    </source>
</evidence>
<evidence type="ECO:0000256" key="6">
    <source>
        <dbReference type="SAM" id="Phobius"/>
    </source>
</evidence>
<dbReference type="PANTHER" id="PTHR33048:SF47">
    <property type="entry name" value="INTEGRAL MEMBRANE PROTEIN-RELATED"/>
    <property type="match status" value="1"/>
</dbReference>
<dbReference type="HOGENOM" id="CLU_028200_0_0_1"/>
<accession>K1X714</accession>
<dbReference type="AlphaFoldDB" id="K1X714"/>
<comment type="subcellular location">
    <subcellularLocation>
        <location evidence="1">Membrane</location>
        <topology evidence="1">Multi-pass membrane protein</topology>
    </subcellularLocation>
</comment>
<dbReference type="eggNOG" id="ENOG502SQCQ">
    <property type="taxonomic scope" value="Eukaryota"/>
</dbReference>
<dbReference type="InParanoid" id="K1X714"/>
<feature type="transmembrane region" description="Helical" evidence="6">
    <location>
        <begin position="25"/>
        <end position="44"/>
    </location>
</feature>
<proteinExistence type="inferred from homology"/>
<evidence type="ECO:0000256" key="4">
    <source>
        <dbReference type="ARBA" id="ARBA00023136"/>
    </source>
</evidence>
<evidence type="ECO:0000256" key="5">
    <source>
        <dbReference type="ARBA" id="ARBA00038359"/>
    </source>
</evidence>
<keyword evidence="2 6" id="KW-0812">Transmembrane</keyword>
<keyword evidence="9" id="KW-1185">Reference proteome</keyword>
<evidence type="ECO:0000313" key="9">
    <source>
        <dbReference type="Proteomes" id="UP000006753"/>
    </source>
</evidence>
<dbReference type="InterPro" id="IPR052337">
    <property type="entry name" value="SAT4-like"/>
</dbReference>
<evidence type="ECO:0000313" key="8">
    <source>
        <dbReference type="EMBL" id="EKD20892.1"/>
    </source>
</evidence>
<feature type="transmembrane region" description="Helical" evidence="6">
    <location>
        <begin position="65"/>
        <end position="90"/>
    </location>
</feature>
<protein>
    <submittedName>
        <fullName evidence="8">Integral membrane protein (Pth11)</fullName>
    </submittedName>
</protein>
<organism evidence="8 9">
    <name type="scientific">Marssonina brunnea f. sp. multigermtubi (strain MB_m1)</name>
    <name type="common">Marssonina leaf spot fungus</name>
    <dbReference type="NCBI Taxonomy" id="1072389"/>
    <lineage>
        <taxon>Eukaryota</taxon>
        <taxon>Fungi</taxon>
        <taxon>Dikarya</taxon>
        <taxon>Ascomycota</taxon>
        <taxon>Pezizomycotina</taxon>
        <taxon>Leotiomycetes</taxon>
        <taxon>Helotiales</taxon>
        <taxon>Drepanopezizaceae</taxon>
        <taxon>Drepanopeziza</taxon>
    </lineage>
</organism>
<dbReference type="EMBL" id="JH921428">
    <property type="protein sequence ID" value="EKD20892.1"/>
    <property type="molecule type" value="Genomic_DNA"/>
</dbReference>
<dbReference type="Proteomes" id="UP000006753">
    <property type="component" value="Unassembled WGS sequence"/>
</dbReference>
<gene>
    <name evidence="8" type="ORF">MBM_00005</name>
</gene>
<comment type="similarity">
    <text evidence="5">Belongs to the SAT4 family.</text>
</comment>
<keyword evidence="3 6" id="KW-1133">Transmembrane helix</keyword>
<evidence type="ECO:0000256" key="3">
    <source>
        <dbReference type="ARBA" id="ARBA00022989"/>
    </source>
</evidence>
<feature type="transmembrane region" description="Helical" evidence="6">
    <location>
        <begin position="110"/>
        <end position="131"/>
    </location>
</feature>
<dbReference type="Pfam" id="PF20684">
    <property type="entry name" value="Fung_rhodopsin"/>
    <property type="match status" value="1"/>
</dbReference>
<feature type="transmembrane region" description="Helical" evidence="6">
    <location>
        <begin position="190"/>
        <end position="211"/>
    </location>
</feature>
<dbReference type="GO" id="GO:0016020">
    <property type="term" value="C:membrane"/>
    <property type="evidence" value="ECO:0007669"/>
    <property type="project" value="UniProtKB-SubCell"/>
</dbReference>
<sequence>MSTAIPTAGVKPADYDEPFGASKSWQMITSASVCMVFSTFWLGLRLWTRSRISRELGPDDYLIAAAWIFATAMCITEMVQCSYGLGTHLWEVDVIKFSTFLQARPKLNMVIGNTYAMALALSKISILAFYLRLFQKKRFRILVYLTAAFVISYTISGIFVVIFTCNPVAASWDLKLMMLPSTKCLNRPKAYLTAAAFNIMSDIFVISLPCREIWKLQLPLRQRLSLIGIFAVGLAVCVISVLRLKSVANLLNSEDITWDTTILLIWSTIEAHATIVCACSPTLKPLFTRFLPNFFRSSLSSGRRKGSSGPYALKQSRDTTGCTYELGSSRKYVDAENGNLTVVGRGAAREGMVTSVSQERILHGASDDEVCVTRTVEIKTGRMADC</sequence>